<feature type="domain" description="Histidine kinase/HSP90-like ATPase" evidence="3">
    <location>
        <begin position="17"/>
        <end position="134"/>
    </location>
</feature>
<dbReference type="Proteomes" id="UP000199452">
    <property type="component" value="Unassembled WGS sequence"/>
</dbReference>
<organism evidence="4 5">
    <name type="scientific">Williamwhitmania taraxaci</name>
    <dbReference type="NCBI Taxonomy" id="1640674"/>
    <lineage>
        <taxon>Bacteria</taxon>
        <taxon>Pseudomonadati</taxon>
        <taxon>Bacteroidota</taxon>
        <taxon>Bacteroidia</taxon>
        <taxon>Bacteroidales</taxon>
        <taxon>Williamwhitmaniaceae</taxon>
        <taxon>Williamwhitmania</taxon>
    </lineage>
</organism>
<keyword evidence="4" id="KW-0418">Kinase</keyword>
<evidence type="ECO:0000259" key="3">
    <source>
        <dbReference type="SMART" id="SM00387"/>
    </source>
</evidence>
<dbReference type="AlphaFoldDB" id="A0A1G6TNV5"/>
<comment type="catalytic activity">
    <reaction evidence="1">
        <text>ATP + protein L-histidine = ADP + protein N-phospho-L-histidine.</text>
        <dbReference type="EC" id="2.7.13.3"/>
    </reaction>
</comment>
<protein>
    <recommendedName>
        <fullName evidence="2">histidine kinase</fullName>
        <ecNumber evidence="2">2.7.13.3</ecNumber>
    </recommendedName>
</protein>
<reference evidence="4 5" key="1">
    <citation type="submission" date="2016-09" db="EMBL/GenBank/DDBJ databases">
        <authorList>
            <person name="Capua I."/>
            <person name="De Benedictis P."/>
            <person name="Joannis T."/>
            <person name="Lombin L.H."/>
            <person name="Cattoli G."/>
        </authorList>
    </citation>
    <scope>NUCLEOTIDE SEQUENCE [LARGE SCALE GENOMIC DNA]</scope>
    <source>
        <strain evidence="4 5">A7P-90m</strain>
    </source>
</reference>
<evidence type="ECO:0000313" key="5">
    <source>
        <dbReference type="Proteomes" id="UP000199452"/>
    </source>
</evidence>
<dbReference type="InterPro" id="IPR003594">
    <property type="entry name" value="HATPase_dom"/>
</dbReference>
<evidence type="ECO:0000313" key="4">
    <source>
        <dbReference type="EMBL" id="SDD30015.1"/>
    </source>
</evidence>
<dbReference type="STRING" id="1640674.SAMN05216323_11272"/>
<sequence>MAQLRPKRLAQLEPKWVAQLRPFYLLVNSIDAFIISKEDRERKIIVKVSSNTKEIILDYYDNGPGLSKDITEPEKIFEPLFTTKRNQHTGEEEGTGLGMWLVKSIVEENDGNAQLLYPEIGFGLKITFPIKYKR</sequence>
<dbReference type="SMART" id="SM00387">
    <property type="entry name" value="HATPase_c"/>
    <property type="match status" value="1"/>
</dbReference>
<dbReference type="EC" id="2.7.13.3" evidence="2"/>
<dbReference type="EMBL" id="FMYP01000127">
    <property type="protein sequence ID" value="SDD30015.1"/>
    <property type="molecule type" value="Genomic_DNA"/>
</dbReference>
<dbReference type="Pfam" id="PF02518">
    <property type="entry name" value="HATPase_c"/>
    <property type="match status" value="1"/>
</dbReference>
<evidence type="ECO:0000256" key="1">
    <source>
        <dbReference type="ARBA" id="ARBA00000085"/>
    </source>
</evidence>
<dbReference type="SUPFAM" id="SSF55874">
    <property type="entry name" value="ATPase domain of HSP90 chaperone/DNA topoisomerase II/histidine kinase"/>
    <property type="match status" value="1"/>
</dbReference>
<dbReference type="Gene3D" id="3.30.565.10">
    <property type="entry name" value="Histidine kinase-like ATPase, C-terminal domain"/>
    <property type="match status" value="1"/>
</dbReference>
<dbReference type="InterPro" id="IPR004358">
    <property type="entry name" value="Sig_transdc_His_kin-like_C"/>
</dbReference>
<keyword evidence="5" id="KW-1185">Reference proteome</keyword>
<keyword evidence="4" id="KW-0808">Transferase</keyword>
<dbReference type="InterPro" id="IPR036890">
    <property type="entry name" value="HATPase_C_sf"/>
</dbReference>
<dbReference type="PRINTS" id="PR00344">
    <property type="entry name" value="BCTRLSENSOR"/>
</dbReference>
<dbReference type="PANTHER" id="PTHR43065">
    <property type="entry name" value="SENSOR HISTIDINE KINASE"/>
    <property type="match status" value="1"/>
</dbReference>
<accession>A0A1G6TNV5</accession>
<evidence type="ECO:0000256" key="2">
    <source>
        <dbReference type="ARBA" id="ARBA00012438"/>
    </source>
</evidence>
<name>A0A1G6TNV5_9BACT</name>
<dbReference type="RefSeq" id="WP_244500714.1">
    <property type="nucleotide sequence ID" value="NZ_FMYP01000127.1"/>
</dbReference>
<dbReference type="GO" id="GO:0004673">
    <property type="term" value="F:protein histidine kinase activity"/>
    <property type="evidence" value="ECO:0007669"/>
    <property type="project" value="UniProtKB-EC"/>
</dbReference>
<gene>
    <name evidence="4" type="ORF">SAMN05216323_11272</name>
</gene>
<proteinExistence type="predicted"/>